<reference evidence="2 3" key="1">
    <citation type="submission" date="2020-08" db="EMBL/GenBank/DDBJ databases">
        <title>Sequencing the genomes of 1000 actinobacteria strains.</title>
        <authorList>
            <person name="Klenk H.-P."/>
        </authorList>
    </citation>
    <scope>NUCLEOTIDE SEQUENCE [LARGE SCALE GENOMIC DNA]</scope>
    <source>
        <strain evidence="2 3">DSM 22826</strain>
    </source>
</reference>
<dbReference type="AlphaFoldDB" id="A0A839QGX8"/>
<name>A0A839QGX8_9MICC</name>
<gene>
    <name evidence="2" type="ORF">E9229_000175</name>
</gene>
<evidence type="ECO:0000313" key="2">
    <source>
        <dbReference type="EMBL" id="MBB2993984.1"/>
    </source>
</evidence>
<sequence length="115" mass="12686">MALGWKPLPCERFDDPAMTEPGNRVSSGGLPRTVPSSKDLAGLPGLRDETDASWVAPGARYGFKWSASAFDAVLRIFSDSCGTENNNDWPGQGCPAQELNRLWKIPWNTRIFFRG</sequence>
<protein>
    <submittedName>
        <fullName evidence="2">Uncharacterized protein</fullName>
    </submittedName>
</protein>
<keyword evidence="3" id="KW-1185">Reference proteome</keyword>
<evidence type="ECO:0000313" key="3">
    <source>
        <dbReference type="Proteomes" id="UP000523000"/>
    </source>
</evidence>
<dbReference type="Proteomes" id="UP000523000">
    <property type="component" value="Unassembled WGS sequence"/>
</dbReference>
<organism evidence="2 3">
    <name type="scientific">Paeniglutamicibacter cryotolerans</name>
    <dbReference type="NCBI Taxonomy" id="670079"/>
    <lineage>
        <taxon>Bacteria</taxon>
        <taxon>Bacillati</taxon>
        <taxon>Actinomycetota</taxon>
        <taxon>Actinomycetes</taxon>
        <taxon>Micrococcales</taxon>
        <taxon>Micrococcaceae</taxon>
        <taxon>Paeniglutamicibacter</taxon>
    </lineage>
</organism>
<evidence type="ECO:0000256" key="1">
    <source>
        <dbReference type="SAM" id="MobiDB-lite"/>
    </source>
</evidence>
<proteinExistence type="predicted"/>
<comment type="caution">
    <text evidence="2">The sequence shown here is derived from an EMBL/GenBank/DDBJ whole genome shotgun (WGS) entry which is preliminary data.</text>
</comment>
<dbReference type="EMBL" id="JACHVS010000001">
    <property type="protein sequence ID" value="MBB2993984.1"/>
    <property type="molecule type" value="Genomic_DNA"/>
</dbReference>
<accession>A0A839QGX8</accession>
<feature type="region of interest" description="Disordered" evidence="1">
    <location>
        <begin position="1"/>
        <end position="45"/>
    </location>
</feature>